<feature type="compositionally biased region" description="Basic and acidic residues" evidence="1">
    <location>
        <begin position="131"/>
        <end position="164"/>
    </location>
</feature>
<name>A0A239KFK1_9BURK</name>
<feature type="compositionally biased region" description="Pro residues" evidence="1">
    <location>
        <begin position="89"/>
        <end position="111"/>
    </location>
</feature>
<dbReference type="EMBL" id="FZOT01000015">
    <property type="protein sequence ID" value="SNT16429.1"/>
    <property type="molecule type" value="Genomic_DNA"/>
</dbReference>
<dbReference type="GO" id="GO:0015627">
    <property type="term" value="C:type II protein secretion system complex"/>
    <property type="evidence" value="ECO:0007669"/>
    <property type="project" value="InterPro"/>
</dbReference>
<keyword evidence="2" id="KW-1133">Transmembrane helix</keyword>
<sequence length="251" mass="26251">MSFILDALKKAESERDAGKVPDLQAQPQIASGRRPAPASAGRRARLFILGAAGAAMLAAGIWLNQGARTPAPVSAPSAAPAAPSAPAIAAPPPATTPPPPVAQAAPQPPAAPESAPADRNAAASQPGPDAAARREAARNRQKEREKEKEKEAQARAKAQAKKEAALAARPAEPAPPPAGTFQQLPEQVQREIPAFSVNGFLYSPNKADRSVLINQKLMHEGEEVAPGLRLESITSSGMILNYRGHRYRASY</sequence>
<dbReference type="Proteomes" id="UP000198284">
    <property type="component" value="Unassembled WGS sequence"/>
</dbReference>
<feature type="compositionally biased region" description="Low complexity" evidence="1">
    <location>
        <begin position="112"/>
        <end position="130"/>
    </location>
</feature>
<dbReference type="AlphaFoldDB" id="A0A239KFK1"/>
<gene>
    <name evidence="4" type="ORF">SAMN06265795_115132</name>
</gene>
<dbReference type="OrthoDB" id="5432325at2"/>
<accession>A0A239KFK1</accession>
<feature type="compositionally biased region" description="Low complexity" evidence="1">
    <location>
        <begin position="70"/>
        <end position="88"/>
    </location>
</feature>
<feature type="region of interest" description="Disordered" evidence="1">
    <location>
        <begin position="69"/>
        <end position="181"/>
    </location>
</feature>
<reference evidence="4 5" key="1">
    <citation type="submission" date="2017-06" db="EMBL/GenBank/DDBJ databases">
        <authorList>
            <person name="Kim H.J."/>
            <person name="Triplett B.A."/>
        </authorList>
    </citation>
    <scope>NUCLEOTIDE SEQUENCE [LARGE SCALE GENOMIC DNA]</scope>
    <source>
        <strain evidence="4 5">U15</strain>
    </source>
</reference>
<evidence type="ECO:0000259" key="3">
    <source>
        <dbReference type="Pfam" id="PF16537"/>
    </source>
</evidence>
<evidence type="ECO:0000313" key="5">
    <source>
        <dbReference type="Proteomes" id="UP000198284"/>
    </source>
</evidence>
<protein>
    <submittedName>
        <fullName evidence="4">General secretion pathway protein B</fullName>
    </submittedName>
</protein>
<feature type="compositionally biased region" description="Low complexity" evidence="1">
    <location>
        <begin position="30"/>
        <end position="40"/>
    </location>
</feature>
<evidence type="ECO:0000313" key="4">
    <source>
        <dbReference type="EMBL" id="SNT16429.1"/>
    </source>
</evidence>
<proteinExistence type="predicted"/>
<evidence type="ECO:0000256" key="2">
    <source>
        <dbReference type="SAM" id="Phobius"/>
    </source>
</evidence>
<keyword evidence="2" id="KW-0812">Transmembrane</keyword>
<feature type="region of interest" description="Disordered" evidence="1">
    <location>
        <begin position="12"/>
        <end position="40"/>
    </location>
</feature>
<feature type="domain" description="Type II secretion system protein GspB C-terminal" evidence="3">
    <location>
        <begin position="192"/>
        <end position="248"/>
    </location>
</feature>
<dbReference type="RefSeq" id="WP_089400873.1">
    <property type="nucleotide sequence ID" value="NZ_FZOT01000015.1"/>
</dbReference>
<dbReference type="Pfam" id="PF16537">
    <property type="entry name" value="T2SSB"/>
    <property type="match status" value="1"/>
</dbReference>
<evidence type="ECO:0000256" key="1">
    <source>
        <dbReference type="SAM" id="MobiDB-lite"/>
    </source>
</evidence>
<keyword evidence="2" id="KW-0472">Membrane</keyword>
<keyword evidence="5" id="KW-1185">Reference proteome</keyword>
<organism evidence="4 5">
    <name type="scientific">Noviherbaspirillum humi</name>
    <dbReference type="NCBI Taxonomy" id="1688639"/>
    <lineage>
        <taxon>Bacteria</taxon>
        <taxon>Pseudomonadati</taxon>
        <taxon>Pseudomonadota</taxon>
        <taxon>Betaproteobacteria</taxon>
        <taxon>Burkholderiales</taxon>
        <taxon>Oxalobacteraceae</taxon>
        <taxon>Noviherbaspirillum</taxon>
    </lineage>
</organism>
<feature type="transmembrane region" description="Helical" evidence="2">
    <location>
        <begin position="44"/>
        <end position="63"/>
    </location>
</feature>
<dbReference type="InterPro" id="IPR032389">
    <property type="entry name" value="GspB_C"/>
</dbReference>